<organism evidence="2 3">
    <name type="scientific">Xenopus laevis</name>
    <name type="common">African clawed frog</name>
    <dbReference type="NCBI Taxonomy" id="8355"/>
    <lineage>
        <taxon>Eukaryota</taxon>
        <taxon>Metazoa</taxon>
        <taxon>Chordata</taxon>
        <taxon>Craniata</taxon>
        <taxon>Vertebrata</taxon>
        <taxon>Euteleostomi</taxon>
        <taxon>Amphibia</taxon>
        <taxon>Batrachia</taxon>
        <taxon>Anura</taxon>
        <taxon>Pipoidea</taxon>
        <taxon>Pipidae</taxon>
        <taxon>Xenopodinae</taxon>
        <taxon>Xenopus</taxon>
        <taxon>Xenopus</taxon>
    </lineage>
</organism>
<feature type="transmembrane region" description="Helical" evidence="1">
    <location>
        <begin position="63"/>
        <end position="83"/>
    </location>
</feature>
<dbReference type="Proteomes" id="UP000694892">
    <property type="component" value="Chromosome 4L"/>
</dbReference>
<reference evidence="3" key="1">
    <citation type="journal article" date="2016" name="Nature">
        <title>Genome evolution in the allotetraploid frog Xenopus laevis.</title>
        <authorList>
            <person name="Session A.M."/>
            <person name="Uno Y."/>
            <person name="Kwon T."/>
            <person name="Chapman J.A."/>
            <person name="Toyoda A."/>
            <person name="Takahashi S."/>
            <person name="Fukui A."/>
            <person name="Hikosaka A."/>
            <person name="Suzuki A."/>
            <person name="Kondo M."/>
            <person name="van Heeringen S.J."/>
            <person name="Quigley I."/>
            <person name="Heinz S."/>
            <person name="Ogino H."/>
            <person name="Ochi H."/>
            <person name="Hellsten U."/>
            <person name="Lyons J.B."/>
            <person name="Simakov O."/>
            <person name="Putnam N."/>
            <person name="Stites J."/>
            <person name="Kuroki Y."/>
            <person name="Tanaka T."/>
            <person name="Michiue T."/>
            <person name="Watanabe M."/>
            <person name="Bogdanovic O."/>
            <person name="Lister R."/>
            <person name="Georgiou G."/>
            <person name="Paranjpe S.S."/>
            <person name="van Kruijsbergen I."/>
            <person name="Shu S."/>
            <person name="Carlson J."/>
            <person name="Kinoshita T."/>
            <person name="Ohta Y."/>
            <person name="Mawaribuchi S."/>
            <person name="Jenkins J."/>
            <person name="Grimwood J."/>
            <person name="Schmutz J."/>
            <person name="Mitros T."/>
            <person name="Mozaffari S.V."/>
            <person name="Suzuki Y."/>
            <person name="Haramoto Y."/>
            <person name="Yamamoto T.S."/>
            <person name="Takagi C."/>
            <person name="Heald R."/>
            <person name="Miller K."/>
            <person name="Haudenschild C."/>
            <person name="Kitzman J."/>
            <person name="Nakayama T."/>
            <person name="Izutsu Y."/>
            <person name="Robert J."/>
            <person name="Fortriede J."/>
            <person name="Burns K."/>
            <person name="Lotay V."/>
            <person name="Karimi K."/>
            <person name="Yasuoka Y."/>
            <person name="Dichmann D.S."/>
            <person name="Flajnik M.F."/>
            <person name="Houston D.W."/>
            <person name="Shendure J."/>
            <person name="DuPasquier L."/>
            <person name="Vize P.D."/>
            <person name="Zorn A.M."/>
            <person name="Ito M."/>
            <person name="Marcotte E.M."/>
            <person name="Wallingford J.B."/>
            <person name="Ito Y."/>
            <person name="Asashima M."/>
            <person name="Ueno N."/>
            <person name="Matsuda Y."/>
            <person name="Veenstra G.J."/>
            <person name="Fujiyama A."/>
            <person name="Harland R.M."/>
            <person name="Taira M."/>
            <person name="Rokhsar D.S."/>
        </authorList>
    </citation>
    <scope>NUCLEOTIDE SEQUENCE [LARGE SCALE GENOMIC DNA]</scope>
    <source>
        <strain evidence="3">J</strain>
    </source>
</reference>
<feature type="transmembrane region" description="Helical" evidence="1">
    <location>
        <begin position="31"/>
        <end position="51"/>
    </location>
</feature>
<accession>A0A974D3N9</accession>
<keyword evidence="1" id="KW-0812">Transmembrane</keyword>
<evidence type="ECO:0000313" key="2">
    <source>
        <dbReference type="EMBL" id="OCT83920.1"/>
    </source>
</evidence>
<sequence length="97" mass="11034">MFTSCLQRRVLEWVSSCLGSLGQCGTFSNNFMWTVCCFYAAHFNSIVLPVIIERGNGAISWMLRIYVWGYLMIILILNCDLIARVPLFLATDLGFNN</sequence>
<proteinExistence type="predicted"/>
<dbReference type="EMBL" id="CM004472">
    <property type="protein sequence ID" value="OCT83920.1"/>
    <property type="molecule type" value="Genomic_DNA"/>
</dbReference>
<gene>
    <name evidence="2" type="ORF">XELAEV_18022059mg</name>
</gene>
<keyword evidence="1" id="KW-0472">Membrane</keyword>
<evidence type="ECO:0000256" key="1">
    <source>
        <dbReference type="SAM" id="Phobius"/>
    </source>
</evidence>
<protein>
    <submittedName>
        <fullName evidence="2">Uncharacterized protein</fullName>
    </submittedName>
</protein>
<keyword evidence="1" id="KW-1133">Transmembrane helix</keyword>
<evidence type="ECO:0000313" key="3">
    <source>
        <dbReference type="Proteomes" id="UP000694892"/>
    </source>
</evidence>
<dbReference type="AlphaFoldDB" id="A0A974D3N9"/>
<name>A0A974D3N9_XENLA</name>